<reference evidence="1" key="1">
    <citation type="journal article" date="2015" name="Nature">
        <title>Complex archaea that bridge the gap between prokaryotes and eukaryotes.</title>
        <authorList>
            <person name="Spang A."/>
            <person name="Saw J.H."/>
            <person name="Jorgensen S.L."/>
            <person name="Zaremba-Niedzwiedzka K."/>
            <person name="Martijn J."/>
            <person name="Lind A.E."/>
            <person name="van Eijk R."/>
            <person name="Schleper C."/>
            <person name="Guy L."/>
            <person name="Ettema T.J."/>
        </authorList>
    </citation>
    <scope>NUCLEOTIDE SEQUENCE</scope>
</reference>
<name>A0A0F9A271_9ZZZZ</name>
<accession>A0A0F9A271</accession>
<dbReference type="AlphaFoldDB" id="A0A0F9A271"/>
<protein>
    <submittedName>
        <fullName evidence="1">Uncharacterized protein</fullName>
    </submittedName>
</protein>
<gene>
    <name evidence="1" type="ORF">LCGC14_2624030</name>
</gene>
<proteinExistence type="predicted"/>
<evidence type="ECO:0000313" key="1">
    <source>
        <dbReference type="EMBL" id="KKL03649.1"/>
    </source>
</evidence>
<comment type="caution">
    <text evidence="1">The sequence shown here is derived from an EMBL/GenBank/DDBJ whole genome shotgun (WGS) entry which is preliminary data.</text>
</comment>
<dbReference type="EMBL" id="LAZR01044847">
    <property type="protein sequence ID" value="KKL03649.1"/>
    <property type="molecule type" value="Genomic_DNA"/>
</dbReference>
<sequence>MFMTTQDIVILCVYSTSSGVRLLILHHLHSRINQSIPYVNLLSRYNQKKKGGGMSDQCKHCECRGDYERCNNTPCFHHENWINLRRIREIKFLRRRINGAMRLLHQNIDSKEVWRYLNGSTCECANMPKGISCVFCMEAKYHSEKEEVV</sequence>
<organism evidence="1">
    <name type="scientific">marine sediment metagenome</name>
    <dbReference type="NCBI Taxonomy" id="412755"/>
    <lineage>
        <taxon>unclassified sequences</taxon>
        <taxon>metagenomes</taxon>
        <taxon>ecological metagenomes</taxon>
    </lineage>
</organism>